<dbReference type="PANTHER" id="PTHR36221:SF1">
    <property type="entry name" value="DUF742 DOMAIN-CONTAINING PROTEIN"/>
    <property type="match status" value="1"/>
</dbReference>
<sequence>MGTPPGGHQFNGGQQVPGEHRGDGFDFPSPPGRQGGQQPFQPFRQPRRAQGSDDWPHQDTRGSDDWPQQPQQPQRPQRPHRYDSPQPPPRIEPVQPRWAPEPSAPAAHNPLVRPYAMTGGRTRPRYQLAIEALVSTTADPSRLQGQLPEHQRICRLCIEIKSVAEISALLSIPLGVARILVADLAEAGLVAIHQPGGEESAGGQPDVTLLERVLSGLRKL</sequence>
<evidence type="ECO:0000313" key="2">
    <source>
        <dbReference type="EMBL" id="WTW68425.1"/>
    </source>
</evidence>
<name>A0AAU2VLP6_9ACTN</name>
<feature type="compositionally biased region" description="Basic and acidic residues" evidence="1">
    <location>
        <begin position="50"/>
        <end position="64"/>
    </location>
</feature>
<protein>
    <submittedName>
        <fullName evidence="2">DUF742 domain-containing protein</fullName>
    </submittedName>
</protein>
<organism evidence="2">
    <name type="scientific">Streptomyces sp. NBC_00008</name>
    <dbReference type="NCBI Taxonomy" id="2903610"/>
    <lineage>
        <taxon>Bacteria</taxon>
        <taxon>Bacillati</taxon>
        <taxon>Actinomycetota</taxon>
        <taxon>Actinomycetes</taxon>
        <taxon>Kitasatosporales</taxon>
        <taxon>Streptomycetaceae</taxon>
        <taxon>Streptomyces</taxon>
    </lineage>
</organism>
<dbReference type="AlphaFoldDB" id="A0AAU2VLP6"/>
<gene>
    <name evidence="2" type="ORF">OG398_09215</name>
</gene>
<dbReference type="Pfam" id="PF05331">
    <property type="entry name" value="DUF742"/>
    <property type="match status" value="1"/>
</dbReference>
<feature type="region of interest" description="Disordered" evidence="1">
    <location>
        <begin position="1"/>
        <end position="118"/>
    </location>
</feature>
<dbReference type="PANTHER" id="PTHR36221">
    <property type="entry name" value="DUF742 DOMAIN-CONTAINING PROTEIN"/>
    <property type="match status" value="1"/>
</dbReference>
<accession>A0AAU2VLP6</accession>
<dbReference type="InterPro" id="IPR007995">
    <property type="entry name" value="DUF742"/>
</dbReference>
<dbReference type="EMBL" id="CP108313">
    <property type="protein sequence ID" value="WTW68425.1"/>
    <property type="molecule type" value="Genomic_DNA"/>
</dbReference>
<proteinExistence type="predicted"/>
<evidence type="ECO:0000256" key="1">
    <source>
        <dbReference type="SAM" id="MobiDB-lite"/>
    </source>
</evidence>
<reference evidence="2" key="1">
    <citation type="submission" date="2022-10" db="EMBL/GenBank/DDBJ databases">
        <title>The complete genomes of actinobacterial strains from the NBC collection.</title>
        <authorList>
            <person name="Joergensen T.S."/>
            <person name="Alvarez Arevalo M."/>
            <person name="Sterndorff E.B."/>
            <person name="Faurdal D."/>
            <person name="Vuksanovic O."/>
            <person name="Mourched A.-S."/>
            <person name="Charusanti P."/>
            <person name="Shaw S."/>
            <person name="Blin K."/>
            <person name="Weber T."/>
        </authorList>
    </citation>
    <scope>NUCLEOTIDE SEQUENCE</scope>
    <source>
        <strain evidence="2">NBC_00008</strain>
    </source>
</reference>